<evidence type="ECO:0000313" key="11">
    <source>
        <dbReference type="EMBL" id="AGC70978.1"/>
    </source>
</evidence>
<dbReference type="Pfam" id="PF22638">
    <property type="entry name" value="FlgK_D1"/>
    <property type="match status" value="1"/>
</dbReference>
<evidence type="ECO:0000256" key="5">
    <source>
        <dbReference type="ARBA" id="ARBA00022525"/>
    </source>
</evidence>
<dbReference type="InterPro" id="IPR053927">
    <property type="entry name" value="FlgK_helical"/>
</dbReference>
<evidence type="ECO:0000256" key="6">
    <source>
        <dbReference type="ARBA" id="ARBA00023143"/>
    </source>
</evidence>
<dbReference type="EMBL" id="JX649858">
    <property type="protein sequence ID" value="AGC70978.1"/>
    <property type="molecule type" value="Genomic_DNA"/>
</dbReference>
<dbReference type="AlphaFoldDB" id="L7VVE0"/>
<proteinExistence type="inferred from homology"/>
<dbReference type="GO" id="GO:0044780">
    <property type="term" value="P:bacterial-type flagellum assembly"/>
    <property type="evidence" value="ECO:0007669"/>
    <property type="project" value="InterPro"/>
</dbReference>
<keyword evidence="11" id="KW-0966">Cell projection</keyword>
<dbReference type="GO" id="GO:0009424">
    <property type="term" value="C:bacterial-type flagellum hook"/>
    <property type="evidence" value="ECO:0007669"/>
    <property type="project" value="InterPro"/>
</dbReference>
<dbReference type="Pfam" id="PF06429">
    <property type="entry name" value="Flg_bbr_C"/>
    <property type="match status" value="1"/>
</dbReference>
<comment type="similarity">
    <text evidence="3">Belongs to the flagella basal body rod proteins family.</text>
</comment>
<evidence type="ECO:0000256" key="1">
    <source>
        <dbReference type="ARBA" id="ARBA00004365"/>
    </source>
</evidence>
<accession>L7VVE0</accession>
<feature type="domain" description="Flagellar hook-associated protein 1 D2-like" evidence="9">
    <location>
        <begin position="340"/>
        <end position="423"/>
    </location>
</feature>
<name>L7VVE0_9BACT</name>
<evidence type="ECO:0000256" key="2">
    <source>
        <dbReference type="ARBA" id="ARBA00004613"/>
    </source>
</evidence>
<keyword evidence="11" id="KW-0282">Flagellum</keyword>
<evidence type="ECO:0000259" key="8">
    <source>
        <dbReference type="Pfam" id="PF06429"/>
    </source>
</evidence>
<keyword evidence="11" id="KW-0969">Cilium</keyword>
<dbReference type="GO" id="GO:0005198">
    <property type="term" value="F:structural molecule activity"/>
    <property type="evidence" value="ECO:0007669"/>
    <property type="project" value="InterPro"/>
</dbReference>
<keyword evidence="6" id="KW-0975">Bacterial flagellum</keyword>
<feature type="domain" description="Flagellar hook-associated protein FlgK helical" evidence="10">
    <location>
        <begin position="91"/>
        <end position="327"/>
    </location>
</feature>
<dbReference type="InterPro" id="IPR002371">
    <property type="entry name" value="FlgK"/>
</dbReference>
<evidence type="ECO:0000259" key="10">
    <source>
        <dbReference type="Pfam" id="PF22638"/>
    </source>
</evidence>
<dbReference type="InterPro" id="IPR001444">
    <property type="entry name" value="Flag_bb_rod_N"/>
</dbReference>
<keyword evidence="5" id="KW-0964">Secreted</keyword>
<evidence type="ECO:0000256" key="3">
    <source>
        <dbReference type="ARBA" id="ARBA00009677"/>
    </source>
</evidence>
<dbReference type="NCBIfam" id="TIGR02492">
    <property type="entry name" value="flgK_ends"/>
    <property type="match status" value="1"/>
</dbReference>
<dbReference type="PANTHER" id="PTHR30033:SF1">
    <property type="entry name" value="FLAGELLAR HOOK-ASSOCIATED PROTEIN 1"/>
    <property type="match status" value="1"/>
</dbReference>
<dbReference type="Pfam" id="PF21158">
    <property type="entry name" value="flgK_1st_1"/>
    <property type="match status" value="1"/>
</dbReference>
<dbReference type="GO" id="GO:0005576">
    <property type="term" value="C:extracellular region"/>
    <property type="evidence" value="ECO:0007669"/>
    <property type="project" value="UniProtKB-SubCell"/>
</dbReference>
<sequence>MSLLNVGARALLANQVALQTAGHNIANVSTPGYSRQSVVLSTVQGQFTGGGYIGKGVNVDTIIRNHSELLTRQAASAASVSAGDAIRSTRLNQLQDVFAGGANGLGAAINDMMNAFSDVVTAPTDLSARNLVLTRIDETAGRMRTAAERLDEIQATVRYELDGAINDINTIAKSLASVNEQIARAKGSGQPPNDLLDQRDTLIRNLNRYLQTTQVEADDGTMSVFVASSQPLVLGTTAATLSIDNASLYPGSGDLKVFFQTAGGASIELNEGMLGGGEISGLLRIYNNDLAEGRNLLGRMAVAISESMNTQHRLGLTLDGQVGGNLFTPIALADARGASTNVSGATIGLAVSDPTRLAASNYEISFTAANAGSVQRLSDGKYFEFGPALPPPGYTSLNALFADQGLALTITGAPVAGDRFLINSLQGAANNIDSMVYSPRDLAAASPVNATLGPNNTGQLKMASLKALTNPPGATVPVTLTFTGPNTYTRSDTGAVVHNYVSGQPINYDTAVPPTGWSITLSGSPAAGDTVVIGNALDPAYGDWYQRNAGNASALLGLRDVKMFDDATLADGYAGLMAQVGTRTQSAQFAAQVSEKIAAQLEGDRTAVSGVNLDEEAARLIQYQQAYQASAKMIQIAQNVFDSLISSMGR</sequence>
<dbReference type="InterPro" id="IPR049119">
    <property type="entry name" value="FlgK_D2-like"/>
</dbReference>
<evidence type="ECO:0000256" key="4">
    <source>
        <dbReference type="ARBA" id="ARBA00016244"/>
    </source>
</evidence>
<dbReference type="PANTHER" id="PTHR30033">
    <property type="entry name" value="FLAGELLAR HOOK-ASSOCIATED PROTEIN 1"/>
    <property type="match status" value="1"/>
</dbReference>
<dbReference type="InterPro" id="IPR010930">
    <property type="entry name" value="Flg_bb/hook_C_dom"/>
</dbReference>
<feature type="domain" description="Flagellar basal body rod protein N-terminal" evidence="7">
    <location>
        <begin position="4"/>
        <end position="33"/>
    </location>
</feature>
<dbReference type="PRINTS" id="PR01005">
    <property type="entry name" value="FLGHOOKAP1"/>
</dbReference>
<reference evidence="11" key="1">
    <citation type="submission" date="2012-09" db="EMBL/GenBank/DDBJ databases">
        <title>Metagenomic Characterization of a Microbial Community in Wastewater Detects High Levels of Antibiotic Resistance.</title>
        <authorList>
            <person name="Abrams M."/>
            <person name="Caldwell A."/>
            <person name="Vandaei E."/>
            <person name="Lee W."/>
            <person name="Perrott J."/>
            <person name="Khan S.Y."/>
            <person name="Ta J."/>
            <person name="Romero D."/>
            <person name="Nguyen V."/>
            <person name="Pourmand N."/>
            <person name="Ouverney C.C."/>
        </authorList>
    </citation>
    <scope>NUCLEOTIDE SEQUENCE</scope>
</reference>
<comment type="subcellular location">
    <subcellularLocation>
        <location evidence="1">Bacterial flagellum</location>
    </subcellularLocation>
    <subcellularLocation>
        <location evidence="2">Secreted</location>
    </subcellularLocation>
</comment>
<protein>
    <recommendedName>
        <fullName evidence="4">Flagellar hook-associated protein 1</fullName>
    </recommendedName>
</protein>
<organism evidence="11">
    <name type="scientific">uncultured bacterium A1Q1_fos_660</name>
    <dbReference type="NCBI Taxonomy" id="1256588"/>
    <lineage>
        <taxon>Bacteria</taxon>
        <taxon>environmental samples</taxon>
    </lineage>
</organism>
<feature type="domain" description="Flagellar basal-body/hook protein C-terminal" evidence="8">
    <location>
        <begin position="608"/>
        <end position="646"/>
    </location>
</feature>
<evidence type="ECO:0000259" key="9">
    <source>
        <dbReference type="Pfam" id="PF21158"/>
    </source>
</evidence>
<evidence type="ECO:0000259" key="7">
    <source>
        <dbReference type="Pfam" id="PF00460"/>
    </source>
</evidence>
<dbReference type="SUPFAM" id="SSF64518">
    <property type="entry name" value="Phase 1 flagellin"/>
    <property type="match status" value="2"/>
</dbReference>
<dbReference type="Pfam" id="PF00460">
    <property type="entry name" value="Flg_bb_rod"/>
    <property type="match status" value="1"/>
</dbReference>